<accession>A0A212FH42</accession>
<protein>
    <submittedName>
        <fullName evidence="1">Uncharacterized protein</fullName>
    </submittedName>
</protein>
<keyword evidence="2" id="KW-1185">Reference proteome</keyword>
<name>A0A212FH42_DANPL</name>
<organism evidence="1 2">
    <name type="scientific">Danaus plexippus plexippus</name>
    <dbReference type="NCBI Taxonomy" id="278856"/>
    <lineage>
        <taxon>Eukaryota</taxon>
        <taxon>Metazoa</taxon>
        <taxon>Ecdysozoa</taxon>
        <taxon>Arthropoda</taxon>
        <taxon>Hexapoda</taxon>
        <taxon>Insecta</taxon>
        <taxon>Pterygota</taxon>
        <taxon>Neoptera</taxon>
        <taxon>Endopterygota</taxon>
        <taxon>Lepidoptera</taxon>
        <taxon>Glossata</taxon>
        <taxon>Ditrysia</taxon>
        <taxon>Papilionoidea</taxon>
        <taxon>Nymphalidae</taxon>
        <taxon>Danainae</taxon>
        <taxon>Danaini</taxon>
        <taxon>Danaina</taxon>
        <taxon>Danaus</taxon>
        <taxon>Danaus</taxon>
    </lineage>
</organism>
<dbReference type="Proteomes" id="UP000007151">
    <property type="component" value="Unassembled WGS sequence"/>
</dbReference>
<evidence type="ECO:0000313" key="2">
    <source>
        <dbReference type="Proteomes" id="UP000007151"/>
    </source>
</evidence>
<reference evidence="1 2" key="1">
    <citation type="journal article" date="2011" name="Cell">
        <title>The monarch butterfly genome yields insights into long-distance migration.</title>
        <authorList>
            <person name="Zhan S."/>
            <person name="Merlin C."/>
            <person name="Boore J.L."/>
            <person name="Reppert S.M."/>
        </authorList>
    </citation>
    <scope>NUCLEOTIDE SEQUENCE [LARGE SCALE GENOMIC DNA]</scope>
    <source>
        <strain evidence="1">F-2</strain>
    </source>
</reference>
<gene>
    <name evidence="1" type="ORF">KGM_200788</name>
</gene>
<dbReference type="InParanoid" id="A0A212FH42"/>
<comment type="caution">
    <text evidence="1">The sequence shown here is derived from an EMBL/GenBank/DDBJ whole genome shotgun (WGS) entry which is preliminary data.</text>
</comment>
<sequence length="108" mass="12568">MAAKAAPRVRYLRPLYKAPDSGRNSRRQTLSSRVRDLGYIAVTDGPGPGAYRGSNYDYGYDNDNYDNDGYYYDDNYYNDRYYNRYRYPYRRSGLGLGAGLDLSLGRYY</sequence>
<evidence type="ECO:0000313" key="1">
    <source>
        <dbReference type="EMBL" id="OWR53049.1"/>
    </source>
</evidence>
<dbReference type="EMBL" id="AGBW02008548">
    <property type="protein sequence ID" value="OWR53049.1"/>
    <property type="molecule type" value="Genomic_DNA"/>
</dbReference>
<dbReference type="KEGG" id="dpl:KGM_200788"/>
<proteinExistence type="predicted"/>
<dbReference type="AlphaFoldDB" id="A0A212FH42"/>